<organism evidence="1 2">
    <name type="scientific">Nocardia donostiensis</name>
    <dbReference type="NCBI Taxonomy" id="1538463"/>
    <lineage>
        <taxon>Bacteria</taxon>
        <taxon>Bacillati</taxon>
        <taxon>Actinomycetota</taxon>
        <taxon>Actinomycetes</taxon>
        <taxon>Mycobacteriales</taxon>
        <taxon>Nocardiaceae</taxon>
        <taxon>Nocardia</taxon>
    </lineage>
</organism>
<evidence type="ECO:0000313" key="2">
    <source>
        <dbReference type="Proteomes" id="UP000188836"/>
    </source>
</evidence>
<dbReference type="Gene3D" id="2.115.10.20">
    <property type="entry name" value="Glycosyl hydrolase domain, family 43"/>
    <property type="match status" value="1"/>
</dbReference>
<dbReference type="SUPFAM" id="SSF75005">
    <property type="entry name" value="Arabinanase/levansucrase/invertase"/>
    <property type="match status" value="1"/>
</dbReference>
<keyword evidence="2" id="KW-1185">Reference proteome</keyword>
<name>A0A1W0BFE5_9NOCA</name>
<dbReference type="AlphaFoldDB" id="A0A1W0BFE5"/>
<protein>
    <recommendedName>
        <fullName evidence="3">Glycosyl hydrolase family 32 N-terminal domain-containing protein</fullName>
    </recommendedName>
</protein>
<evidence type="ECO:0008006" key="3">
    <source>
        <dbReference type="Google" id="ProtNLM"/>
    </source>
</evidence>
<accession>A0A1W0BFE5</accession>
<comment type="caution">
    <text evidence="1">The sequence shown here is derived from an EMBL/GenBank/DDBJ whole genome shotgun (WGS) entry which is preliminary data.</text>
</comment>
<dbReference type="Proteomes" id="UP000188836">
    <property type="component" value="Unassembled WGS sequence"/>
</dbReference>
<dbReference type="EMBL" id="MUMY01000016">
    <property type="protein sequence ID" value="ONM47359.1"/>
    <property type="molecule type" value="Genomic_DNA"/>
</dbReference>
<sequence>MLGDPRAGHGVLGVSDPDVHCIDGRWVMFLGAMTTRFVIRIIEARLPVGRTPTTSDEWQLVTNTRSKAVQHGAPLRRRAWDHAGMHTPSYVEGIVNGRTVRRIYYAGQATRTGTGPRSRYAIGALELRDGAWCRREHPVLTGDTERPSAMEPRVIYADGCWHMWYCATIGEVGRGARPDYEMRYCTSADGLTWSPPVVFFDSGDGYFDNAVAAVDDHWEMIVARGTNLHGTQPFPPQGLWWAHAAELSGDRRTWSPLTRVLDTDTEPQDWYAAGICGPSFVWDADTDGNDVLHIFGTGTRAKTRWWPTAMEHIRRRKMPPVPSPFYLATGRLSLYGVREELGPVK</sequence>
<reference evidence="1 2" key="1">
    <citation type="journal article" date="2016" name="Antonie Van Leeuwenhoek">
        <title>Nocardia donostiensis sp. nov., isolated from human respiratory specimens.</title>
        <authorList>
            <person name="Ercibengoa M."/>
            <person name="Bell M."/>
            <person name="Marimon J.M."/>
            <person name="Humrighouse B."/>
            <person name="Klenk H.P."/>
            <person name="Potter G."/>
            <person name="Perez-Trallero E."/>
        </authorList>
    </citation>
    <scope>NUCLEOTIDE SEQUENCE [LARGE SCALE GENOMIC DNA]</scope>
    <source>
        <strain evidence="1 2">X1655</strain>
    </source>
</reference>
<gene>
    <name evidence="1" type="ORF">B0T46_18690</name>
</gene>
<evidence type="ECO:0000313" key="1">
    <source>
        <dbReference type="EMBL" id="ONM47359.1"/>
    </source>
</evidence>
<proteinExistence type="predicted"/>
<dbReference type="InterPro" id="IPR023296">
    <property type="entry name" value="Glyco_hydro_beta-prop_sf"/>
</dbReference>